<dbReference type="Gene3D" id="3.30.70.270">
    <property type="match status" value="1"/>
</dbReference>
<keyword evidence="6" id="KW-1185">Reference proteome</keyword>
<dbReference type="InterPro" id="IPR043128">
    <property type="entry name" value="Rev_trsase/Diguanyl_cyclase"/>
</dbReference>
<dbReference type="InterPro" id="IPR000160">
    <property type="entry name" value="GGDEF_dom"/>
</dbReference>
<dbReference type="FunFam" id="3.30.70.270:FF:000001">
    <property type="entry name" value="Diguanylate cyclase domain protein"/>
    <property type="match status" value="1"/>
</dbReference>
<evidence type="ECO:0000313" key="6">
    <source>
        <dbReference type="Proteomes" id="UP000193200"/>
    </source>
</evidence>
<dbReference type="PANTHER" id="PTHR45138:SF9">
    <property type="entry name" value="DIGUANYLATE CYCLASE DGCM-RELATED"/>
    <property type="match status" value="1"/>
</dbReference>
<accession>A0A1Y5U5J4</accession>
<comment type="catalytic activity">
    <reaction evidence="2">
        <text>2 GTP = 3',3'-c-di-GMP + 2 diphosphate</text>
        <dbReference type="Rhea" id="RHEA:24898"/>
        <dbReference type="ChEBI" id="CHEBI:33019"/>
        <dbReference type="ChEBI" id="CHEBI:37565"/>
        <dbReference type="ChEBI" id="CHEBI:58805"/>
        <dbReference type="EC" id="2.7.7.65"/>
    </reaction>
</comment>
<dbReference type="GO" id="GO:0005886">
    <property type="term" value="C:plasma membrane"/>
    <property type="evidence" value="ECO:0007669"/>
    <property type="project" value="TreeGrafter"/>
</dbReference>
<dbReference type="FunCoup" id="A0A1Y5U5J4">
    <property type="interactions" value="47"/>
</dbReference>
<evidence type="ECO:0000256" key="1">
    <source>
        <dbReference type="ARBA" id="ARBA00012528"/>
    </source>
</evidence>
<dbReference type="GO" id="GO:0043709">
    <property type="term" value="P:cell adhesion involved in single-species biofilm formation"/>
    <property type="evidence" value="ECO:0007669"/>
    <property type="project" value="TreeGrafter"/>
</dbReference>
<dbReference type="EMBL" id="FWFR01000007">
    <property type="protein sequence ID" value="SLN77420.1"/>
    <property type="molecule type" value="Genomic_DNA"/>
</dbReference>
<dbReference type="PANTHER" id="PTHR45138">
    <property type="entry name" value="REGULATORY COMPONENTS OF SENSORY TRANSDUCTION SYSTEM"/>
    <property type="match status" value="1"/>
</dbReference>
<organism evidence="5 6">
    <name type="scientific">Oceanibacterium hippocampi</name>
    <dbReference type="NCBI Taxonomy" id="745714"/>
    <lineage>
        <taxon>Bacteria</taxon>
        <taxon>Pseudomonadati</taxon>
        <taxon>Pseudomonadota</taxon>
        <taxon>Alphaproteobacteria</taxon>
        <taxon>Sneathiellales</taxon>
        <taxon>Sneathiellaceae</taxon>
        <taxon>Oceanibacterium</taxon>
    </lineage>
</organism>
<dbReference type="SUPFAM" id="SSF55073">
    <property type="entry name" value="Nucleotide cyclase"/>
    <property type="match status" value="1"/>
</dbReference>
<dbReference type="InterPro" id="IPR050469">
    <property type="entry name" value="Diguanylate_Cyclase"/>
</dbReference>
<dbReference type="CDD" id="cd01949">
    <property type="entry name" value="GGDEF"/>
    <property type="match status" value="1"/>
</dbReference>
<dbReference type="RefSeq" id="WP_176245205.1">
    <property type="nucleotide sequence ID" value="NZ_FWFR01000007.1"/>
</dbReference>
<feature type="coiled-coil region" evidence="3">
    <location>
        <begin position="128"/>
        <end position="155"/>
    </location>
</feature>
<gene>
    <name evidence="5" type="primary">pleD_4</name>
    <name evidence="5" type="ORF">OCH7691_04411</name>
</gene>
<dbReference type="SMART" id="SM00267">
    <property type="entry name" value="GGDEF"/>
    <property type="match status" value="1"/>
</dbReference>
<dbReference type="GO" id="GO:0052621">
    <property type="term" value="F:diguanylate cyclase activity"/>
    <property type="evidence" value="ECO:0007669"/>
    <property type="project" value="UniProtKB-EC"/>
</dbReference>
<dbReference type="PROSITE" id="PS50887">
    <property type="entry name" value="GGDEF"/>
    <property type="match status" value="1"/>
</dbReference>
<dbReference type="NCBIfam" id="TIGR00254">
    <property type="entry name" value="GGDEF"/>
    <property type="match status" value="1"/>
</dbReference>
<evidence type="ECO:0000259" key="4">
    <source>
        <dbReference type="PROSITE" id="PS50887"/>
    </source>
</evidence>
<feature type="domain" description="GGDEF" evidence="4">
    <location>
        <begin position="186"/>
        <end position="320"/>
    </location>
</feature>
<sequence length="320" mass="36085">MQKQSICLHPKNFTLWYEFFAERNPGLNRTLEELIETTEILDDERCGEIFDRYFGNRLESAVIEQSGQMYERSMQDVMHSLGETDSKTAKYSSALKDFSNQIADGHRERWQELVTAVLEETRLMSDEAFRLRKRLKNAKSEISELKETLHNVRKESLTDPLTGVANRKSFDVRLAELIGSSAAKGEPLALVMCDIDHFKKFNDRFGHQMGDQVLRLVGATLMGGIKGEDLVARYGGEEFAVLLPRTRLADACTVAEQLRQRLSEKRLVQKSTGQSVGRITMSLGVALLRPGEQACDFIQRADTALYAAKDGGRDRVSCAP</sequence>
<dbReference type="Proteomes" id="UP000193200">
    <property type="component" value="Unassembled WGS sequence"/>
</dbReference>
<dbReference type="InterPro" id="IPR029787">
    <property type="entry name" value="Nucleotide_cyclase"/>
</dbReference>
<keyword evidence="3" id="KW-0175">Coiled coil</keyword>
<name>A0A1Y5U5J4_9PROT</name>
<protein>
    <recommendedName>
        <fullName evidence="1">diguanylate cyclase</fullName>
        <ecNumber evidence="1">2.7.7.65</ecNumber>
    </recommendedName>
</protein>
<reference evidence="5 6" key="1">
    <citation type="submission" date="2017-03" db="EMBL/GenBank/DDBJ databases">
        <authorList>
            <person name="Afonso C.L."/>
            <person name="Miller P.J."/>
            <person name="Scott M.A."/>
            <person name="Spackman E."/>
            <person name="Goraichik I."/>
            <person name="Dimitrov K.M."/>
            <person name="Suarez D.L."/>
            <person name="Swayne D.E."/>
        </authorList>
    </citation>
    <scope>NUCLEOTIDE SEQUENCE [LARGE SCALE GENOMIC DNA]</scope>
    <source>
        <strain evidence="5 6">CECT 7691</strain>
    </source>
</reference>
<dbReference type="InParanoid" id="A0A1Y5U5J4"/>
<evidence type="ECO:0000313" key="5">
    <source>
        <dbReference type="EMBL" id="SLN77420.1"/>
    </source>
</evidence>
<evidence type="ECO:0000256" key="2">
    <source>
        <dbReference type="ARBA" id="ARBA00034247"/>
    </source>
</evidence>
<dbReference type="GO" id="GO:1902201">
    <property type="term" value="P:negative regulation of bacterial-type flagellum-dependent cell motility"/>
    <property type="evidence" value="ECO:0007669"/>
    <property type="project" value="TreeGrafter"/>
</dbReference>
<evidence type="ECO:0000256" key="3">
    <source>
        <dbReference type="SAM" id="Coils"/>
    </source>
</evidence>
<proteinExistence type="predicted"/>
<dbReference type="EC" id="2.7.7.65" evidence="1"/>
<dbReference type="Pfam" id="PF00990">
    <property type="entry name" value="GGDEF"/>
    <property type="match status" value="1"/>
</dbReference>
<dbReference type="AlphaFoldDB" id="A0A1Y5U5J4"/>